<dbReference type="GO" id="GO:0046872">
    <property type="term" value="F:metal ion binding"/>
    <property type="evidence" value="ECO:0007669"/>
    <property type="project" value="UniProtKB-KW"/>
</dbReference>
<dbReference type="GO" id="GO:0006099">
    <property type="term" value="P:tricarboxylic acid cycle"/>
    <property type="evidence" value="ECO:0007669"/>
    <property type="project" value="UniProtKB-UniPathway"/>
</dbReference>
<dbReference type="GO" id="GO:0020037">
    <property type="term" value="F:heme binding"/>
    <property type="evidence" value="ECO:0007669"/>
    <property type="project" value="InterPro"/>
</dbReference>
<keyword evidence="11" id="KW-0479">Metal-binding</keyword>
<organism evidence="17 18">
    <name type="scientific">Alloyangia pacifica</name>
    <dbReference type="NCBI Taxonomy" id="311180"/>
    <lineage>
        <taxon>Bacteria</taxon>
        <taxon>Pseudomonadati</taxon>
        <taxon>Pseudomonadota</taxon>
        <taxon>Alphaproteobacteria</taxon>
        <taxon>Rhodobacterales</taxon>
        <taxon>Roseobacteraceae</taxon>
        <taxon>Alloyangia</taxon>
    </lineage>
</organism>
<comment type="function">
    <text evidence="2">Membrane-anchoring subunit of succinate dehydrogenase (SDH).</text>
</comment>
<keyword evidence="14" id="KW-0408">Iron</keyword>
<evidence type="ECO:0000256" key="2">
    <source>
        <dbReference type="ARBA" id="ARBA00004050"/>
    </source>
</evidence>
<dbReference type="EMBL" id="FOZW01000006">
    <property type="protein sequence ID" value="SFS90952.1"/>
    <property type="molecule type" value="Genomic_DNA"/>
</dbReference>
<evidence type="ECO:0000313" key="18">
    <source>
        <dbReference type="Proteomes" id="UP000199392"/>
    </source>
</evidence>
<keyword evidence="10 16" id="KW-0812">Transmembrane</keyword>
<dbReference type="InterPro" id="IPR014312">
    <property type="entry name" value="Succ_DH_anchor"/>
</dbReference>
<keyword evidence="13 16" id="KW-1133">Transmembrane helix</keyword>
<comment type="pathway">
    <text evidence="4">Carbohydrate metabolism; tricarboxylic acid cycle.</text>
</comment>
<evidence type="ECO:0000256" key="5">
    <source>
        <dbReference type="ARBA" id="ARBA00011558"/>
    </source>
</evidence>
<protein>
    <recommendedName>
        <fullName evidence="6">Succinate dehydrogenase hydrophobic membrane anchor subunit</fullName>
    </recommendedName>
</protein>
<dbReference type="NCBIfam" id="TIGR02968">
    <property type="entry name" value="succ_dehyd_anc"/>
    <property type="match status" value="1"/>
</dbReference>
<reference evidence="18" key="1">
    <citation type="submission" date="2016-10" db="EMBL/GenBank/DDBJ databases">
        <authorList>
            <person name="Varghese N."/>
            <person name="Submissions S."/>
        </authorList>
    </citation>
    <scope>NUCLEOTIDE SEQUENCE [LARGE SCALE GENOMIC DNA]</scope>
    <source>
        <strain evidence="18">DSM 26894</strain>
    </source>
</reference>
<dbReference type="STRING" id="311180.SAMN04488050_106239"/>
<evidence type="ECO:0000256" key="8">
    <source>
        <dbReference type="ARBA" id="ARBA00022532"/>
    </source>
</evidence>
<evidence type="ECO:0000256" key="3">
    <source>
        <dbReference type="ARBA" id="ARBA00004141"/>
    </source>
</evidence>
<dbReference type="GO" id="GO:0016020">
    <property type="term" value="C:membrane"/>
    <property type="evidence" value="ECO:0007669"/>
    <property type="project" value="UniProtKB-SubCell"/>
</dbReference>
<keyword evidence="9" id="KW-0349">Heme</keyword>
<dbReference type="Proteomes" id="UP000199392">
    <property type="component" value="Unassembled WGS sequence"/>
</dbReference>
<dbReference type="UniPathway" id="UPA00223"/>
<feature type="transmembrane region" description="Helical" evidence="16">
    <location>
        <begin position="59"/>
        <end position="77"/>
    </location>
</feature>
<dbReference type="InterPro" id="IPR000701">
    <property type="entry name" value="SuccDH_FuR_B_TM-su"/>
</dbReference>
<keyword evidence="8" id="KW-0816">Tricarboxylic acid cycle</keyword>
<proteinExistence type="predicted"/>
<comment type="subcellular location">
    <subcellularLocation>
        <location evidence="3">Membrane</location>
        <topology evidence="3">Multi-pass membrane protein</topology>
    </subcellularLocation>
</comment>
<dbReference type="Pfam" id="PF01127">
    <property type="entry name" value="Sdh_cyt"/>
    <property type="match status" value="1"/>
</dbReference>
<keyword evidence="15 16" id="KW-0472">Membrane</keyword>
<evidence type="ECO:0000256" key="16">
    <source>
        <dbReference type="SAM" id="Phobius"/>
    </source>
</evidence>
<dbReference type="InterPro" id="IPR034804">
    <property type="entry name" value="SQR/QFR_C/D"/>
</dbReference>
<feature type="transmembrane region" description="Helical" evidence="16">
    <location>
        <begin position="98"/>
        <end position="119"/>
    </location>
</feature>
<evidence type="ECO:0000256" key="9">
    <source>
        <dbReference type="ARBA" id="ARBA00022617"/>
    </source>
</evidence>
<keyword evidence="7" id="KW-0813">Transport</keyword>
<evidence type="ECO:0000256" key="1">
    <source>
        <dbReference type="ARBA" id="ARBA00001971"/>
    </source>
</evidence>
<dbReference type="CDD" id="cd03495">
    <property type="entry name" value="SQR_TypeC_SdhD_like"/>
    <property type="match status" value="1"/>
</dbReference>
<dbReference type="OrthoDB" id="9809280at2"/>
<evidence type="ECO:0000256" key="14">
    <source>
        <dbReference type="ARBA" id="ARBA00023004"/>
    </source>
</evidence>
<feature type="transmembrane region" description="Helical" evidence="16">
    <location>
        <begin position="27"/>
        <end position="47"/>
    </location>
</feature>
<keyword evidence="12" id="KW-0249">Electron transport</keyword>
<dbReference type="RefSeq" id="WP_092425008.1">
    <property type="nucleotide sequence ID" value="NZ_FNCL01000006.1"/>
</dbReference>
<keyword evidence="18" id="KW-1185">Reference proteome</keyword>
<evidence type="ECO:0000256" key="15">
    <source>
        <dbReference type="ARBA" id="ARBA00023136"/>
    </source>
</evidence>
<dbReference type="SUPFAM" id="SSF81343">
    <property type="entry name" value="Fumarate reductase respiratory complex transmembrane subunits"/>
    <property type="match status" value="1"/>
</dbReference>
<accession>A0A1I6TP05</accession>
<evidence type="ECO:0000256" key="4">
    <source>
        <dbReference type="ARBA" id="ARBA00005163"/>
    </source>
</evidence>
<evidence type="ECO:0000256" key="13">
    <source>
        <dbReference type="ARBA" id="ARBA00022989"/>
    </source>
</evidence>
<evidence type="ECO:0000256" key="11">
    <source>
        <dbReference type="ARBA" id="ARBA00022723"/>
    </source>
</evidence>
<evidence type="ECO:0000256" key="12">
    <source>
        <dbReference type="ARBA" id="ARBA00022982"/>
    </source>
</evidence>
<evidence type="ECO:0000256" key="10">
    <source>
        <dbReference type="ARBA" id="ARBA00022692"/>
    </source>
</evidence>
<evidence type="ECO:0000256" key="6">
    <source>
        <dbReference type="ARBA" id="ARBA00019425"/>
    </source>
</evidence>
<sequence>MRYLTDRKRAVGKGSAHSGAEHHWHMIVSAVALAFMVPTFLFIFGNALGSGYEAALATFQKPFVAILTGLVLVVGLQHFQKGARVMLEDYTSGTTRKLLIMLVVGLCWSLTAAGLFALAKIAL</sequence>
<evidence type="ECO:0000313" key="17">
    <source>
        <dbReference type="EMBL" id="SFS90952.1"/>
    </source>
</evidence>
<name>A0A1I6TP05_9RHOB</name>
<comment type="subunit">
    <text evidence="5">Part of an enzyme complex containing four subunits: a flavoprotein, an iron-sulfur protein, plus two membrane-anchoring proteins, SdhC and SdhD.</text>
</comment>
<dbReference type="AlphaFoldDB" id="A0A1I6TP05"/>
<dbReference type="Gene3D" id="1.20.1300.10">
    <property type="entry name" value="Fumarate reductase/succinate dehydrogenase, transmembrane subunit"/>
    <property type="match status" value="1"/>
</dbReference>
<gene>
    <name evidence="17" type="ORF">SAMN04488050_106239</name>
</gene>
<comment type="cofactor">
    <cofactor evidence="1">
        <name>heme</name>
        <dbReference type="ChEBI" id="CHEBI:30413"/>
    </cofactor>
</comment>
<evidence type="ECO:0000256" key="7">
    <source>
        <dbReference type="ARBA" id="ARBA00022448"/>
    </source>
</evidence>